<dbReference type="OrthoDB" id="29523at2759"/>
<accession>A0A8S0ZNL6</accession>
<evidence type="ECO:0000313" key="4">
    <source>
        <dbReference type="Proteomes" id="UP000494256"/>
    </source>
</evidence>
<organism evidence="1 3">
    <name type="scientific">Arctia plantaginis</name>
    <name type="common">Wood tiger moth</name>
    <name type="synonym">Phalaena plantaginis</name>
    <dbReference type="NCBI Taxonomy" id="874455"/>
    <lineage>
        <taxon>Eukaryota</taxon>
        <taxon>Metazoa</taxon>
        <taxon>Ecdysozoa</taxon>
        <taxon>Arthropoda</taxon>
        <taxon>Hexapoda</taxon>
        <taxon>Insecta</taxon>
        <taxon>Pterygota</taxon>
        <taxon>Neoptera</taxon>
        <taxon>Endopterygota</taxon>
        <taxon>Lepidoptera</taxon>
        <taxon>Glossata</taxon>
        <taxon>Ditrysia</taxon>
        <taxon>Noctuoidea</taxon>
        <taxon>Erebidae</taxon>
        <taxon>Arctiinae</taxon>
        <taxon>Arctia</taxon>
    </lineage>
</organism>
<dbReference type="AlphaFoldDB" id="A0A8S0ZNL6"/>
<reference evidence="3 4" key="1">
    <citation type="submission" date="2020-04" db="EMBL/GenBank/DDBJ databases">
        <authorList>
            <person name="Wallbank WR R."/>
            <person name="Pardo Diaz C."/>
            <person name="Kozak K."/>
            <person name="Martin S."/>
            <person name="Jiggins C."/>
            <person name="Moest M."/>
            <person name="Warren A I."/>
            <person name="Byers J.R.P. K."/>
            <person name="Montejo-Kovacevich G."/>
            <person name="Yen C E."/>
        </authorList>
    </citation>
    <scope>NUCLEOTIDE SEQUENCE [LARGE SCALE GENOMIC DNA]</scope>
</reference>
<dbReference type="EMBL" id="CADEBC010000479">
    <property type="protein sequence ID" value="CAB3233322.1"/>
    <property type="molecule type" value="Genomic_DNA"/>
</dbReference>
<evidence type="ECO:0000313" key="2">
    <source>
        <dbReference type="EMBL" id="CAB3238592.1"/>
    </source>
</evidence>
<proteinExistence type="predicted"/>
<evidence type="ECO:0000313" key="1">
    <source>
        <dbReference type="EMBL" id="CAB3233322.1"/>
    </source>
</evidence>
<dbReference type="Proteomes" id="UP000494256">
    <property type="component" value="Unassembled WGS sequence"/>
</dbReference>
<sequence length="279" mass="32191">MMVVHEDREKPVEVAIIRKPLLEQKSYIIVKNHVKELSNTAQNTTNSTCDEKNSLVSLKRQGTIKKRKYCKRQKLTQEIPTTSSESDNINQNGTEIDASDLNELKTVYAKCKEVMKRIESKYGHLLNLDSEEGFSLCRMKQNVHSESYEDECNCKPKKKIVFDDEGRQSTVDVSDKHICVQNTRNVNSAPSIHQNIAVEYQDAELGLPETLQELRELLQDPDIEDTYRNRIFDKIRLLRAEYTNEIKFNKHILIDKLKTNPDDLLNFKGTNLSTIPGYS</sequence>
<protein>
    <submittedName>
        <fullName evidence="1">Uncharacterized protein</fullName>
    </submittedName>
</protein>
<dbReference type="Proteomes" id="UP000494106">
    <property type="component" value="Unassembled WGS sequence"/>
</dbReference>
<keyword evidence="3" id="KW-1185">Reference proteome</keyword>
<comment type="caution">
    <text evidence="1">The sequence shown here is derived from an EMBL/GenBank/DDBJ whole genome shotgun (WGS) entry which is preliminary data.</text>
</comment>
<evidence type="ECO:0000313" key="3">
    <source>
        <dbReference type="Proteomes" id="UP000494106"/>
    </source>
</evidence>
<dbReference type="EMBL" id="CADEBD010000306">
    <property type="protein sequence ID" value="CAB3238592.1"/>
    <property type="molecule type" value="Genomic_DNA"/>
</dbReference>
<gene>
    <name evidence="1" type="ORF">APLA_LOCUS5182</name>
    <name evidence="2" type="ORF">APLA_LOCUS8303</name>
</gene>
<name>A0A8S0ZNL6_ARCPL</name>